<proteinExistence type="predicted"/>
<dbReference type="PRINTS" id="PR00344">
    <property type="entry name" value="BCTRLSENSOR"/>
</dbReference>
<dbReference type="EC" id="2.7.13.3" evidence="3"/>
<dbReference type="GO" id="GO:0000156">
    <property type="term" value="F:phosphorelay response regulator activity"/>
    <property type="evidence" value="ECO:0007669"/>
    <property type="project" value="TreeGrafter"/>
</dbReference>
<keyword evidence="6" id="KW-0547">Nucleotide-binding</keyword>
<dbReference type="InterPro" id="IPR036097">
    <property type="entry name" value="HisK_dim/P_sf"/>
</dbReference>
<dbReference type="SMART" id="SM00387">
    <property type="entry name" value="HATPase_c"/>
    <property type="match status" value="1"/>
</dbReference>
<evidence type="ECO:0000256" key="11">
    <source>
        <dbReference type="SAM" id="Phobius"/>
    </source>
</evidence>
<dbReference type="Gene3D" id="6.10.340.10">
    <property type="match status" value="1"/>
</dbReference>
<organism evidence="13 14">
    <name type="scientific">Rossellomorea vietnamensis</name>
    <dbReference type="NCBI Taxonomy" id="218284"/>
    <lineage>
        <taxon>Bacteria</taxon>
        <taxon>Bacillati</taxon>
        <taxon>Bacillota</taxon>
        <taxon>Bacilli</taxon>
        <taxon>Bacillales</taxon>
        <taxon>Bacillaceae</taxon>
        <taxon>Rossellomorea</taxon>
    </lineage>
</organism>
<dbReference type="PANTHER" id="PTHR42878">
    <property type="entry name" value="TWO-COMPONENT HISTIDINE KINASE"/>
    <property type="match status" value="1"/>
</dbReference>
<evidence type="ECO:0000256" key="1">
    <source>
        <dbReference type="ARBA" id="ARBA00000085"/>
    </source>
</evidence>
<evidence type="ECO:0000256" key="6">
    <source>
        <dbReference type="ARBA" id="ARBA00022741"/>
    </source>
</evidence>
<dbReference type="EMBL" id="VTEH01000012">
    <property type="protein sequence ID" value="TYR74361.1"/>
    <property type="molecule type" value="Genomic_DNA"/>
</dbReference>
<dbReference type="SMART" id="SM00388">
    <property type="entry name" value="HisKA"/>
    <property type="match status" value="1"/>
</dbReference>
<evidence type="ECO:0000259" key="12">
    <source>
        <dbReference type="PROSITE" id="PS50109"/>
    </source>
</evidence>
<evidence type="ECO:0000256" key="2">
    <source>
        <dbReference type="ARBA" id="ARBA00004651"/>
    </source>
</evidence>
<dbReference type="Gene3D" id="1.10.287.130">
    <property type="match status" value="1"/>
</dbReference>
<comment type="catalytic activity">
    <reaction evidence="1">
        <text>ATP + protein L-histidine = ADP + protein N-phospho-L-histidine.</text>
        <dbReference type="EC" id="2.7.13.3"/>
    </reaction>
</comment>
<keyword evidence="10" id="KW-0175">Coiled coil</keyword>
<dbReference type="GO" id="GO:0007234">
    <property type="term" value="P:osmosensory signaling via phosphorelay pathway"/>
    <property type="evidence" value="ECO:0007669"/>
    <property type="project" value="TreeGrafter"/>
</dbReference>
<evidence type="ECO:0000256" key="9">
    <source>
        <dbReference type="ARBA" id="ARBA00023012"/>
    </source>
</evidence>
<evidence type="ECO:0000256" key="3">
    <source>
        <dbReference type="ARBA" id="ARBA00012438"/>
    </source>
</evidence>
<name>A0A5D4KAF7_9BACI</name>
<feature type="transmembrane region" description="Helical" evidence="11">
    <location>
        <begin position="12"/>
        <end position="37"/>
    </location>
</feature>
<dbReference type="SUPFAM" id="SSF47384">
    <property type="entry name" value="Homodimeric domain of signal transducing histidine kinase"/>
    <property type="match status" value="1"/>
</dbReference>
<dbReference type="GO" id="GO:0005886">
    <property type="term" value="C:plasma membrane"/>
    <property type="evidence" value="ECO:0007669"/>
    <property type="project" value="UniProtKB-SubCell"/>
</dbReference>
<keyword evidence="8" id="KW-0067">ATP-binding</keyword>
<evidence type="ECO:0000256" key="5">
    <source>
        <dbReference type="ARBA" id="ARBA00022679"/>
    </source>
</evidence>
<keyword evidence="11" id="KW-1133">Transmembrane helix</keyword>
<dbReference type="Pfam" id="PF00512">
    <property type="entry name" value="HisKA"/>
    <property type="match status" value="1"/>
</dbReference>
<keyword evidence="9" id="KW-0902">Two-component regulatory system</keyword>
<evidence type="ECO:0000256" key="8">
    <source>
        <dbReference type="ARBA" id="ARBA00022840"/>
    </source>
</evidence>
<dbReference type="Pfam" id="PF02518">
    <property type="entry name" value="HATPase_c"/>
    <property type="match status" value="1"/>
</dbReference>
<evidence type="ECO:0000256" key="4">
    <source>
        <dbReference type="ARBA" id="ARBA00022553"/>
    </source>
</evidence>
<dbReference type="PROSITE" id="PS50109">
    <property type="entry name" value="HIS_KIN"/>
    <property type="match status" value="1"/>
</dbReference>
<comment type="subcellular location">
    <subcellularLocation>
        <location evidence="2">Cell membrane</location>
        <topology evidence="2">Multi-pass membrane protein</topology>
    </subcellularLocation>
</comment>
<dbReference type="PANTHER" id="PTHR42878:SF7">
    <property type="entry name" value="SENSOR HISTIDINE KINASE GLRK"/>
    <property type="match status" value="1"/>
</dbReference>
<keyword evidence="5" id="KW-0808">Transferase</keyword>
<evidence type="ECO:0000256" key="10">
    <source>
        <dbReference type="SAM" id="Coils"/>
    </source>
</evidence>
<dbReference type="RefSeq" id="WP_148947582.1">
    <property type="nucleotide sequence ID" value="NZ_VTEH01000012.1"/>
</dbReference>
<dbReference type="GO" id="GO:0005524">
    <property type="term" value="F:ATP binding"/>
    <property type="evidence" value="ECO:0007669"/>
    <property type="project" value="UniProtKB-KW"/>
</dbReference>
<dbReference type="GO" id="GO:0000155">
    <property type="term" value="F:phosphorelay sensor kinase activity"/>
    <property type="evidence" value="ECO:0007669"/>
    <property type="project" value="InterPro"/>
</dbReference>
<keyword evidence="11" id="KW-0812">Transmembrane</keyword>
<keyword evidence="4" id="KW-0597">Phosphoprotein</keyword>
<dbReference type="FunFam" id="3.30.565.10:FF:000006">
    <property type="entry name" value="Sensor histidine kinase WalK"/>
    <property type="match status" value="1"/>
</dbReference>
<sequence length="572" mass="64768">MNIHKRFMIQLFLQLMLIFFFVGLFLFFLFGLIGYLLSDTEAEFDLLQAENYFVSENVSLEDGEATISERLKRLLEEQYGTLLVVSKEGEVLGGYPEPEGLSFKEGELAGLLLEKDPTLEYAYWELDESDSDSPLVFLKKEKGESLLLQSVVEQVDWQQGELGLQQGMASQLEGKNAWVQLVNSSGEVTDEYRAGEKRESYTQEDILELTQSMEESVSAHYDRDTQQTILLGMPNQGTAAALEETVDSKIGSSILLVAVLIFLLLLLITFWYAYKFGNPLLTMMKWIENLGKGHYQQPINHVDQPILFKKNGKLKRKFKLYRDLITTLTQLTETLKENQEQRAKIKMTREEWISGISHDLKTPLSSIAGYSKMMESEEYNWSQSEVREFAEVIGSKASYMGDLLDDLTLTYRIKNGALPIVREEANITELVRRTVIGYMNNPDYSDKTLDFQAEDETILASVDPKWFQRITDNLVENALKYTPAGTTVTVSLTTIENQLFQVMIADDGIGMDQQTVNSLFQRYYRGTNTSDSGSGTGLGMAITKQLVQLHQGSINVKSRPGEGTSIRILLPL</sequence>
<dbReference type="CDD" id="cd00082">
    <property type="entry name" value="HisKA"/>
    <property type="match status" value="1"/>
</dbReference>
<dbReference type="InterPro" id="IPR005467">
    <property type="entry name" value="His_kinase_dom"/>
</dbReference>
<feature type="coiled-coil region" evidence="10">
    <location>
        <begin position="321"/>
        <end position="351"/>
    </location>
</feature>
<feature type="domain" description="Histidine kinase" evidence="12">
    <location>
        <begin position="355"/>
        <end position="572"/>
    </location>
</feature>
<evidence type="ECO:0000313" key="14">
    <source>
        <dbReference type="Proteomes" id="UP000323317"/>
    </source>
</evidence>
<dbReference type="InterPro" id="IPR050351">
    <property type="entry name" value="BphY/WalK/GraS-like"/>
</dbReference>
<accession>A0A5D4KAF7</accession>
<dbReference type="AlphaFoldDB" id="A0A5D4KAF7"/>
<dbReference type="GO" id="GO:0030295">
    <property type="term" value="F:protein kinase activator activity"/>
    <property type="evidence" value="ECO:0007669"/>
    <property type="project" value="TreeGrafter"/>
</dbReference>
<dbReference type="SUPFAM" id="SSF55874">
    <property type="entry name" value="ATPase domain of HSP90 chaperone/DNA topoisomerase II/histidine kinase"/>
    <property type="match status" value="1"/>
</dbReference>
<protein>
    <recommendedName>
        <fullName evidence="3">histidine kinase</fullName>
        <ecNumber evidence="3">2.7.13.3</ecNumber>
    </recommendedName>
</protein>
<dbReference type="InterPro" id="IPR004358">
    <property type="entry name" value="Sig_transdc_His_kin-like_C"/>
</dbReference>
<evidence type="ECO:0000313" key="13">
    <source>
        <dbReference type="EMBL" id="TYR74361.1"/>
    </source>
</evidence>
<feature type="transmembrane region" description="Helical" evidence="11">
    <location>
        <begin position="254"/>
        <end position="274"/>
    </location>
</feature>
<dbReference type="Proteomes" id="UP000323317">
    <property type="component" value="Unassembled WGS sequence"/>
</dbReference>
<dbReference type="Gene3D" id="3.30.565.10">
    <property type="entry name" value="Histidine kinase-like ATPase, C-terminal domain"/>
    <property type="match status" value="1"/>
</dbReference>
<reference evidence="13 14" key="1">
    <citation type="submission" date="2019-08" db="EMBL/GenBank/DDBJ databases">
        <title>Bacillus genomes from the desert of Cuatro Cienegas, Coahuila.</title>
        <authorList>
            <person name="Olmedo-Alvarez G."/>
        </authorList>
    </citation>
    <scope>NUCLEOTIDE SEQUENCE [LARGE SCALE GENOMIC DNA]</scope>
    <source>
        <strain evidence="13 14">CH40_1T</strain>
    </source>
</reference>
<evidence type="ECO:0000256" key="7">
    <source>
        <dbReference type="ARBA" id="ARBA00022777"/>
    </source>
</evidence>
<keyword evidence="11" id="KW-0472">Membrane</keyword>
<keyword evidence="7 13" id="KW-0418">Kinase</keyword>
<gene>
    <name evidence="13" type="ORF">FZC79_14850</name>
</gene>
<comment type="caution">
    <text evidence="13">The sequence shown here is derived from an EMBL/GenBank/DDBJ whole genome shotgun (WGS) entry which is preliminary data.</text>
</comment>
<dbReference type="InterPro" id="IPR003594">
    <property type="entry name" value="HATPase_dom"/>
</dbReference>
<dbReference type="InterPro" id="IPR036890">
    <property type="entry name" value="HATPase_C_sf"/>
</dbReference>
<dbReference type="InterPro" id="IPR003661">
    <property type="entry name" value="HisK_dim/P_dom"/>
</dbReference>